<sequence length="127" mass="14758">MEAIVRSKHTGMTIYVDVDRTLCTFKHVNGRKTAIPNRDVIARVNKLYDDGNTIVIYTARGRTNGKGYKELTERQLEEWGVLYHSIDYDKPLWDLLIDDKVINVYHWMQGMELPDVNMETPNASQEL</sequence>
<protein>
    <recommendedName>
        <fullName evidence="3">FCP1 homology domain-containing protein</fullName>
    </recommendedName>
</protein>
<dbReference type="SUPFAM" id="SSF56784">
    <property type="entry name" value="HAD-like"/>
    <property type="match status" value="1"/>
</dbReference>
<dbReference type="Gene3D" id="3.40.50.1000">
    <property type="entry name" value="HAD superfamily/HAD-like"/>
    <property type="match status" value="1"/>
</dbReference>
<organism evidence="1">
    <name type="scientific">viral metagenome</name>
    <dbReference type="NCBI Taxonomy" id="1070528"/>
    <lineage>
        <taxon>unclassified sequences</taxon>
        <taxon>metagenomes</taxon>
        <taxon>organismal metagenomes</taxon>
    </lineage>
</organism>
<dbReference type="InterPro" id="IPR036412">
    <property type="entry name" value="HAD-like_sf"/>
</dbReference>
<evidence type="ECO:0000313" key="2">
    <source>
        <dbReference type="EMBL" id="QJH97320.1"/>
    </source>
</evidence>
<dbReference type="EMBL" id="MT144014">
    <property type="protein sequence ID" value="QJA46535.1"/>
    <property type="molecule type" value="Genomic_DNA"/>
</dbReference>
<evidence type="ECO:0000313" key="1">
    <source>
        <dbReference type="EMBL" id="QJA46535.1"/>
    </source>
</evidence>
<dbReference type="EMBL" id="MT144682">
    <property type="protein sequence ID" value="QJH97320.1"/>
    <property type="molecule type" value="Genomic_DNA"/>
</dbReference>
<proteinExistence type="predicted"/>
<gene>
    <name evidence="1" type="ORF">TM448A00447_0012</name>
    <name evidence="2" type="ORF">TM448B00974_0010</name>
</gene>
<dbReference type="InterPro" id="IPR023214">
    <property type="entry name" value="HAD_sf"/>
</dbReference>
<accession>A0A6H1ZGY6</accession>
<evidence type="ECO:0008006" key="3">
    <source>
        <dbReference type="Google" id="ProtNLM"/>
    </source>
</evidence>
<reference evidence="1" key="1">
    <citation type="submission" date="2020-03" db="EMBL/GenBank/DDBJ databases">
        <title>The deep terrestrial virosphere.</title>
        <authorList>
            <person name="Holmfeldt K."/>
            <person name="Nilsson E."/>
            <person name="Simone D."/>
            <person name="Lopez-Fernandez M."/>
            <person name="Wu X."/>
            <person name="de Brujin I."/>
            <person name="Lundin D."/>
            <person name="Andersson A."/>
            <person name="Bertilsson S."/>
            <person name="Dopson M."/>
        </authorList>
    </citation>
    <scope>NUCLEOTIDE SEQUENCE</scope>
    <source>
        <strain evidence="1">TM448A00447</strain>
        <strain evidence="2">TM448B00974</strain>
    </source>
</reference>
<dbReference type="AlphaFoldDB" id="A0A6H1ZGY6"/>
<name>A0A6H1ZGY6_9ZZZZ</name>